<accession>A0AAX4JDQ2</accession>
<keyword evidence="2" id="KW-1185">Reference proteome</keyword>
<organism evidence="1 2">
    <name type="scientific">Vairimorpha necatrix</name>
    <dbReference type="NCBI Taxonomy" id="6039"/>
    <lineage>
        <taxon>Eukaryota</taxon>
        <taxon>Fungi</taxon>
        <taxon>Fungi incertae sedis</taxon>
        <taxon>Microsporidia</taxon>
        <taxon>Nosematidae</taxon>
        <taxon>Vairimorpha</taxon>
    </lineage>
</organism>
<dbReference type="GeneID" id="90541917"/>
<dbReference type="AlphaFoldDB" id="A0AAX4JDQ2"/>
<proteinExistence type="predicted"/>
<protein>
    <submittedName>
        <fullName evidence="1">Origin recognition complex subunit 2 (ORC2)</fullName>
    </submittedName>
</protein>
<gene>
    <name evidence="1" type="ORF">VNE69_07161</name>
</gene>
<evidence type="ECO:0000313" key="1">
    <source>
        <dbReference type="EMBL" id="WUR04094.1"/>
    </source>
</evidence>
<evidence type="ECO:0000313" key="2">
    <source>
        <dbReference type="Proteomes" id="UP001334084"/>
    </source>
</evidence>
<reference evidence="1" key="1">
    <citation type="journal article" date="2024" name="BMC Genomics">
        <title>Functional annotation of a divergent genome using sequence and structure-based similarity.</title>
        <authorList>
            <person name="Svedberg D."/>
            <person name="Winiger R.R."/>
            <person name="Berg A."/>
            <person name="Sharma H."/>
            <person name="Tellgren-Roth C."/>
            <person name="Debrunner-Vossbrinck B.A."/>
            <person name="Vossbrinck C.R."/>
            <person name="Barandun J."/>
        </authorList>
    </citation>
    <scope>NUCLEOTIDE SEQUENCE</scope>
    <source>
        <strain evidence="1">Illinois isolate</strain>
    </source>
</reference>
<sequence>MPQKLLKFHLSCKKEHTDLLKNFNILYFGFGSKKNILAKMFPSAFQFDMNFYKISDIIFELNKKLKKNHKNLSDFSSNLILILIDFDFKYSSYFKKTNFRLIFTFEKMNKELNYQKFEDLNLVMRDLTTYEDYDVEFTEIKEDKKEGYLNVIRNGSKNSKFTFKNLLEFDNTNVSVNNLFDKIKKKLMIFKKNLVFNFLSEFIDHQMIKIIDHINIEILVEKKYFKDLINECEK</sequence>
<dbReference type="Proteomes" id="UP001334084">
    <property type="component" value="Chromosome 7"/>
</dbReference>
<dbReference type="RefSeq" id="XP_065330239.1">
    <property type="nucleotide sequence ID" value="XM_065474167.1"/>
</dbReference>
<dbReference type="KEGG" id="vnx:VNE69_07161"/>
<name>A0AAX4JDQ2_9MICR</name>
<dbReference type="EMBL" id="CP142732">
    <property type="protein sequence ID" value="WUR04094.1"/>
    <property type="molecule type" value="Genomic_DNA"/>
</dbReference>